<comment type="caution">
    <text evidence="3">The sequence shown here is derived from an EMBL/GenBank/DDBJ whole genome shotgun (WGS) entry which is preliminary data.</text>
</comment>
<keyword evidence="2" id="KW-0732">Signal</keyword>
<keyword evidence="4" id="KW-1185">Reference proteome</keyword>
<dbReference type="EMBL" id="PKPP01032640">
    <property type="protein sequence ID" value="PWA16216.1"/>
    <property type="molecule type" value="Genomic_DNA"/>
</dbReference>
<dbReference type="PANTHER" id="PTHR11802">
    <property type="entry name" value="SERINE PROTEASE FAMILY S10 SERINE CARBOXYPEPTIDASE"/>
    <property type="match status" value="1"/>
</dbReference>
<gene>
    <name evidence="3" type="ORF">CTI12_AA630530</name>
</gene>
<dbReference type="OrthoDB" id="443318at2759"/>
<dbReference type="SUPFAM" id="SSF53474">
    <property type="entry name" value="alpha/beta-Hydrolases"/>
    <property type="match status" value="1"/>
</dbReference>
<keyword evidence="3" id="KW-0121">Carboxypeptidase</keyword>
<dbReference type="STRING" id="35608.A0A2U1K929"/>
<proteinExistence type="inferred from homology"/>
<keyword evidence="3" id="KW-0378">Hydrolase</keyword>
<dbReference type="Proteomes" id="UP000245207">
    <property type="component" value="Unassembled WGS sequence"/>
</dbReference>
<evidence type="ECO:0000313" key="4">
    <source>
        <dbReference type="Proteomes" id="UP000245207"/>
    </source>
</evidence>
<dbReference type="PRINTS" id="PR00724">
    <property type="entry name" value="CRBOXYPTASEC"/>
</dbReference>
<feature type="signal peptide" evidence="2">
    <location>
        <begin position="1"/>
        <end position="21"/>
    </location>
</feature>
<dbReference type="InterPro" id="IPR001563">
    <property type="entry name" value="Peptidase_S10"/>
</dbReference>
<dbReference type="GO" id="GO:0006508">
    <property type="term" value="P:proteolysis"/>
    <property type="evidence" value="ECO:0007669"/>
    <property type="project" value="InterPro"/>
</dbReference>
<dbReference type="InterPro" id="IPR029058">
    <property type="entry name" value="AB_hydrolase_fold"/>
</dbReference>
<sequence length="232" mass="26045">MCTTSLFVLVFVLCLSYVVLGRSTYLLDKIDKLPGQPASVDFDQYSGYVNVNKESGRSLFYWLTESPANRNPETRPLLLWLTGGPGCSSVAFGAAQEIGPLHINSDGKSLYANPYSWNKLANLLFLESPAGVGFSYSNTSSDYYNFGDAKTAEDSYTFLLNWFERFPQYKHRDFYIVGDSYAGSSTPNNLLLLVSGTFKSLLCVNVIFYTNRRNSGHYDLNCSTHLRKETKE</sequence>
<dbReference type="AlphaFoldDB" id="A0A2U1K929"/>
<organism evidence="3 4">
    <name type="scientific">Artemisia annua</name>
    <name type="common">Sweet wormwood</name>
    <dbReference type="NCBI Taxonomy" id="35608"/>
    <lineage>
        <taxon>Eukaryota</taxon>
        <taxon>Viridiplantae</taxon>
        <taxon>Streptophyta</taxon>
        <taxon>Embryophyta</taxon>
        <taxon>Tracheophyta</taxon>
        <taxon>Spermatophyta</taxon>
        <taxon>Magnoliopsida</taxon>
        <taxon>eudicotyledons</taxon>
        <taxon>Gunneridae</taxon>
        <taxon>Pentapetalae</taxon>
        <taxon>asterids</taxon>
        <taxon>campanulids</taxon>
        <taxon>Asterales</taxon>
        <taxon>Asteraceae</taxon>
        <taxon>Asteroideae</taxon>
        <taxon>Anthemideae</taxon>
        <taxon>Artemisiinae</taxon>
        <taxon>Artemisia</taxon>
    </lineage>
</organism>
<evidence type="ECO:0000313" key="3">
    <source>
        <dbReference type="EMBL" id="PWA16216.1"/>
    </source>
</evidence>
<dbReference type="GO" id="GO:0004185">
    <property type="term" value="F:serine-type carboxypeptidase activity"/>
    <property type="evidence" value="ECO:0007669"/>
    <property type="project" value="InterPro"/>
</dbReference>
<evidence type="ECO:0000256" key="1">
    <source>
        <dbReference type="ARBA" id="ARBA00009431"/>
    </source>
</evidence>
<evidence type="ECO:0000256" key="2">
    <source>
        <dbReference type="SAM" id="SignalP"/>
    </source>
</evidence>
<protein>
    <submittedName>
        <fullName evidence="3">Serine carboxypeptidase-like 27</fullName>
    </submittedName>
</protein>
<comment type="similarity">
    <text evidence="1">Belongs to the peptidase S10 family.</text>
</comment>
<dbReference type="Pfam" id="PF00450">
    <property type="entry name" value="Peptidase_S10"/>
    <property type="match status" value="1"/>
</dbReference>
<dbReference type="Gene3D" id="3.40.50.1820">
    <property type="entry name" value="alpha/beta hydrolase"/>
    <property type="match status" value="1"/>
</dbReference>
<reference evidence="3 4" key="1">
    <citation type="journal article" date="2018" name="Mol. Plant">
        <title>The genome of Artemisia annua provides insight into the evolution of Asteraceae family and artemisinin biosynthesis.</title>
        <authorList>
            <person name="Shen Q."/>
            <person name="Zhang L."/>
            <person name="Liao Z."/>
            <person name="Wang S."/>
            <person name="Yan T."/>
            <person name="Shi P."/>
            <person name="Liu M."/>
            <person name="Fu X."/>
            <person name="Pan Q."/>
            <person name="Wang Y."/>
            <person name="Lv Z."/>
            <person name="Lu X."/>
            <person name="Zhang F."/>
            <person name="Jiang W."/>
            <person name="Ma Y."/>
            <person name="Chen M."/>
            <person name="Hao X."/>
            <person name="Li L."/>
            <person name="Tang Y."/>
            <person name="Lv G."/>
            <person name="Zhou Y."/>
            <person name="Sun X."/>
            <person name="Brodelius P.E."/>
            <person name="Rose J.K.C."/>
            <person name="Tang K."/>
        </authorList>
    </citation>
    <scope>NUCLEOTIDE SEQUENCE [LARGE SCALE GENOMIC DNA]</scope>
    <source>
        <strain evidence="4">cv. Huhao1</strain>
        <tissue evidence="3">Leaf</tissue>
    </source>
</reference>
<keyword evidence="3" id="KW-0645">Protease</keyword>
<feature type="chain" id="PRO_5015613964" evidence="2">
    <location>
        <begin position="22"/>
        <end position="232"/>
    </location>
</feature>
<dbReference type="GO" id="GO:0005773">
    <property type="term" value="C:vacuole"/>
    <property type="evidence" value="ECO:0007669"/>
    <property type="project" value="TreeGrafter"/>
</dbReference>
<dbReference type="PANTHER" id="PTHR11802:SF198">
    <property type="entry name" value="SERINE CARBOXYPEPTIDASE-LIKE 27"/>
    <property type="match status" value="1"/>
</dbReference>
<name>A0A2U1K929_ARTAN</name>
<accession>A0A2U1K929</accession>